<sequence length="78" mass="9061">MEESTSPDLLETMMKECEEAGEEALAVHEDDTVPPKRSLSPRTHQALLEVVTCILGKVARERRRQRDDERDVQDKLRW</sequence>
<reference evidence="2" key="2">
    <citation type="submission" date="2017-12" db="EMBL/GenBank/DDBJ databases">
        <title>Genome sequence of the Bar-tailed Godwit (Limosa lapponica baueri).</title>
        <authorList>
            <person name="Lima N.C.B."/>
            <person name="Parody-Merino A.M."/>
            <person name="Battley P.F."/>
            <person name="Fidler A.E."/>
            <person name="Prosdocimi F."/>
        </authorList>
    </citation>
    <scope>NUCLEOTIDE SEQUENCE [LARGE SCALE GENOMIC DNA]</scope>
</reference>
<name>A0A2I0SZJ8_LIMLA</name>
<evidence type="ECO:0000313" key="2">
    <source>
        <dbReference type="Proteomes" id="UP000233556"/>
    </source>
</evidence>
<organism evidence="1 2">
    <name type="scientific">Limosa lapponica baueri</name>
    <dbReference type="NCBI Taxonomy" id="1758121"/>
    <lineage>
        <taxon>Eukaryota</taxon>
        <taxon>Metazoa</taxon>
        <taxon>Chordata</taxon>
        <taxon>Craniata</taxon>
        <taxon>Vertebrata</taxon>
        <taxon>Euteleostomi</taxon>
        <taxon>Archelosauria</taxon>
        <taxon>Archosauria</taxon>
        <taxon>Dinosauria</taxon>
        <taxon>Saurischia</taxon>
        <taxon>Theropoda</taxon>
        <taxon>Coelurosauria</taxon>
        <taxon>Aves</taxon>
        <taxon>Neognathae</taxon>
        <taxon>Neoaves</taxon>
        <taxon>Charadriiformes</taxon>
        <taxon>Scolopacidae</taxon>
        <taxon>Limosa</taxon>
    </lineage>
</organism>
<keyword evidence="2" id="KW-1185">Reference proteome</keyword>
<reference evidence="2" key="1">
    <citation type="submission" date="2017-11" db="EMBL/GenBank/DDBJ databases">
        <authorList>
            <person name="Lima N.C."/>
            <person name="Parody-Merino A.M."/>
            <person name="Battley P.F."/>
            <person name="Fidler A.E."/>
            <person name="Prosdocimi F."/>
        </authorList>
    </citation>
    <scope>NUCLEOTIDE SEQUENCE [LARGE SCALE GENOMIC DNA]</scope>
</reference>
<dbReference type="AlphaFoldDB" id="A0A2I0SZJ8"/>
<protein>
    <submittedName>
        <fullName evidence="1">Stress response protein nst1-like</fullName>
    </submittedName>
</protein>
<gene>
    <name evidence="1" type="ORF">llap_22733</name>
</gene>
<evidence type="ECO:0000313" key="1">
    <source>
        <dbReference type="EMBL" id="PKU26963.1"/>
    </source>
</evidence>
<accession>A0A2I0SZJ8</accession>
<dbReference type="Proteomes" id="UP000233556">
    <property type="component" value="Unassembled WGS sequence"/>
</dbReference>
<proteinExistence type="predicted"/>
<dbReference type="EMBL" id="KZ533647">
    <property type="protein sequence ID" value="PKU26963.1"/>
    <property type="molecule type" value="Genomic_DNA"/>
</dbReference>